<dbReference type="EC" id="3.2.1.58" evidence="7"/>
<accession>G7DZ37</accession>
<dbReference type="GO" id="GO:0004338">
    <property type="term" value="F:glucan exo-1,3-beta-glucosidase activity"/>
    <property type="evidence" value="ECO:0007669"/>
    <property type="project" value="UniProtKB-EC"/>
</dbReference>
<evidence type="ECO:0000313" key="10">
    <source>
        <dbReference type="EMBL" id="GAA95847.1"/>
    </source>
</evidence>
<keyword evidence="5" id="KW-0961">Cell wall biogenesis/degradation</keyword>
<dbReference type="PANTHER" id="PTHR31297">
    <property type="entry name" value="GLUCAN ENDO-1,6-BETA-GLUCOSIDASE B"/>
    <property type="match status" value="1"/>
</dbReference>
<sequence>MLPSNEPSSPTSTHEHEEVFRDAPSRLDRVSQEALRTDLTDSRTPAQMQVNTYDDPWSPSTSKTVFSPELNPMHDTNAASTQSLGQSRGSSQTLLELSEPEKGYYATVGEAPANKPRSRRPLWLAAAALIMLVVILAAVLGTRHHAYSAILASSANTIGAPSSSGTSDIVWSGSNGATVTRDDGTKFVYANPFNGTFDAVPFSNTARAQADVPALNERWDYSVNKITGVNLGGWLLLEPFITPHLFEPYENDSTPAIDEWSLLGKLGSSASTVMLDHYNTFITEQDFADIAAAGLNWIRIPLPFWAIEVQGEEPFIEGVSWLYFLKAISWARKYGLRINLDFHTMPGSQNGWNHSGKYGQIGFLKGVMGISNAQRALNYVRTLTEFISQPAYASVIPMFSYLNEARMDSATQGNALIGVTELKSYHYQVYQLVRSITGTGEGSGPLLVMHDAFVASSDWVGFLSGADRLGLDRHPYLAFSNLQNNPLQYEATVPCQQWAAGLTASNEAFGLSIAGEYSLAINDCGKWVNNVGFGSRLDGTYPNATDPTSTYIASCDPWNDYTTWNQTTKQGLQLFALASMSSLQNSFFWTWKVSKSIVTGLVGSPLWSYQLGLQEGYVPANPRLANGFCASYLPAQGQTVPTSMVFSGTLAPSATGAGQGVIDPTQAASYGVWPPTTLGTISAATLLPTLTPTGKIITLAAATPTARPSGSPVASVGNGWLDAKDVAGYYTSATGCTYPDAWDANDLAVSAAYCTAAPTAR</sequence>
<evidence type="ECO:0000256" key="6">
    <source>
        <dbReference type="ARBA" id="ARBA00036824"/>
    </source>
</evidence>
<keyword evidence="9" id="KW-0812">Transmembrane</keyword>
<dbReference type="HOGENOM" id="CLU_004624_6_2_1"/>
<dbReference type="OMA" id="PGYPDCT"/>
<evidence type="ECO:0000256" key="7">
    <source>
        <dbReference type="ARBA" id="ARBA00038929"/>
    </source>
</evidence>
<dbReference type="InterPro" id="IPR017853">
    <property type="entry name" value="GH"/>
</dbReference>
<dbReference type="GO" id="GO:0071555">
    <property type="term" value="P:cell wall organization"/>
    <property type="evidence" value="ECO:0007669"/>
    <property type="project" value="UniProtKB-KW"/>
</dbReference>
<dbReference type="GO" id="GO:0005576">
    <property type="term" value="C:extracellular region"/>
    <property type="evidence" value="ECO:0007669"/>
    <property type="project" value="TreeGrafter"/>
</dbReference>
<evidence type="ECO:0000256" key="2">
    <source>
        <dbReference type="ARBA" id="ARBA00022801"/>
    </source>
</evidence>
<organism evidence="10 11">
    <name type="scientific">Mixia osmundae (strain CBS 9802 / IAM 14324 / JCM 22182 / KY 12970)</name>
    <dbReference type="NCBI Taxonomy" id="764103"/>
    <lineage>
        <taxon>Eukaryota</taxon>
        <taxon>Fungi</taxon>
        <taxon>Dikarya</taxon>
        <taxon>Basidiomycota</taxon>
        <taxon>Pucciniomycotina</taxon>
        <taxon>Mixiomycetes</taxon>
        <taxon>Mixiales</taxon>
        <taxon>Mixiaceae</taxon>
        <taxon>Mixia</taxon>
    </lineage>
</organism>
<keyword evidence="2" id="KW-0378">Hydrolase</keyword>
<evidence type="ECO:0000256" key="9">
    <source>
        <dbReference type="SAM" id="Phobius"/>
    </source>
</evidence>
<dbReference type="OrthoDB" id="62120at2759"/>
<proteinExistence type="inferred from homology"/>
<evidence type="ECO:0000256" key="5">
    <source>
        <dbReference type="ARBA" id="ARBA00023316"/>
    </source>
</evidence>
<gene>
    <name evidence="10" type="primary">Mo02504</name>
    <name evidence="10" type="ORF">E5Q_02504</name>
</gene>
<feature type="compositionally biased region" description="Polar residues" evidence="8">
    <location>
        <begin position="77"/>
        <end position="93"/>
    </location>
</feature>
<dbReference type="EMBL" id="BABT02000067">
    <property type="protein sequence ID" value="GAA95847.1"/>
    <property type="molecule type" value="Genomic_DNA"/>
</dbReference>
<dbReference type="STRING" id="764103.G7DZ37"/>
<dbReference type="PANTHER" id="PTHR31297:SF34">
    <property type="entry name" value="GLUCAN 1,3-BETA-GLUCOSIDASE 2"/>
    <property type="match status" value="1"/>
</dbReference>
<dbReference type="Proteomes" id="UP000009131">
    <property type="component" value="Unassembled WGS sequence"/>
</dbReference>
<dbReference type="Gene3D" id="3.20.20.80">
    <property type="entry name" value="Glycosidases"/>
    <property type="match status" value="1"/>
</dbReference>
<evidence type="ECO:0000256" key="4">
    <source>
        <dbReference type="ARBA" id="ARBA00023295"/>
    </source>
</evidence>
<evidence type="ECO:0000256" key="1">
    <source>
        <dbReference type="ARBA" id="ARBA00005641"/>
    </source>
</evidence>
<reference evidence="10 11" key="1">
    <citation type="journal article" date="2011" name="J. Gen. Appl. Microbiol.">
        <title>Draft genome sequencing of the enigmatic basidiomycete Mixia osmundae.</title>
        <authorList>
            <person name="Nishida H."/>
            <person name="Nagatsuka Y."/>
            <person name="Sugiyama J."/>
        </authorList>
    </citation>
    <scope>NUCLEOTIDE SEQUENCE [LARGE SCALE GENOMIC DNA]</scope>
    <source>
        <strain evidence="11">CBS 9802 / IAM 14324 / JCM 22182 / KY 12970</strain>
    </source>
</reference>
<feature type="compositionally biased region" description="Polar residues" evidence="8">
    <location>
        <begin position="1"/>
        <end position="12"/>
    </location>
</feature>
<keyword evidence="9" id="KW-1133">Transmembrane helix</keyword>
<keyword evidence="11" id="KW-1185">Reference proteome</keyword>
<dbReference type="InterPro" id="IPR050386">
    <property type="entry name" value="Glycosyl_hydrolase_5"/>
</dbReference>
<dbReference type="RefSeq" id="XP_014566844.1">
    <property type="nucleotide sequence ID" value="XM_014711358.1"/>
</dbReference>
<comment type="similarity">
    <text evidence="1">Belongs to the glycosyl hydrolase 5 (cellulase A) family.</text>
</comment>
<dbReference type="InParanoid" id="G7DZ37"/>
<name>G7DZ37_MIXOS</name>
<keyword evidence="9" id="KW-0472">Membrane</keyword>
<comment type="caution">
    <text evidence="10">The sequence shown here is derived from an EMBL/GenBank/DDBJ whole genome shotgun (WGS) entry which is preliminary data.</text>
</comment>
<feature type="compositionally biased region" description="Polar residues" evidence="8">
    <location>
        <begin position="42"/>
        <end position="65"/>
    </location>
</feature>
<dbReference type="GO" id="GO:0009251">
    <property type="term" value="P:glucan catabolic process"/>
    <property type="evidence" value="ECO:0007669"/>
    <property type="project" value="TreeGrafter"/>
</dbReference>
<feature type="region of interest" description="Disordered" evidence="8">
    <location>
        <begin position="1"/>
        <end position="93"/>
    </location>
</feature>
<dbReference type="GO" id="GO:0009986">
    <property type="term" value="C:cell surface"/>
    <property type="evidence" value="ECO:0007669"/>
    <property type="project" value="TreeGrafter"/>
</dbReference>
<evidence type="ECO:0000313" key="11">
    <source>
        <dbReference type="Proteomes" id="UP000009131"/>
    </source>
</evidence>
<protein>
    <recommendedName>
        <fullName evidence="7">glucan 1,3-beta-glucosidase</fullName>
        <ecNumber evidence="7">3.2.1.58</ecNumber>
    </recommendedName>
</protein>
<keyword evidence="3" id="KW-0325">Glycoprotein</keyword>
<dbReference type="AlphaFoldDB" id="G7DZ37"/>
<dbReference type="eggNOG" id="ENOG502QRG8">
    <property type="taxonomic scope" value="Eukaryota"/>
</dbReference>
<feature type="transmembrane region" description="Helical" evidence="9">
    <location>
        <begin position="122"/>
        <end position="141"/>
    </location>
</feature>
<comment type="catalytic activity">
    <reaction evidence="6">
        <text>Successive hydrolysis of beta-D-glucose units from the non-reducing ends of (1-&gt;3)-beta-D-glucans, releasing alpha-glucose.</text>
        <dbReference type="EC" id="3.2.1.58"/>
    </reaction>
</comment>
<dbReference type="FunCoup" id="G7DZ37">
    <property type="interactions" value="12"/>
</dbReference>
<evidence type="ECO:0000256" key="8">
    <source>
        <dbReference type="SAM" id="MobiDB-lite"/>
    </source>
</evidence>
<reference evidence="10 11" key="2">
    <citation type="journal article" date="2012" name="Open Biol.">
        <title>Characteristics of nucleosomes and linker DNA regions on the genome of the basidiomycete Mixia osmundae revealed by mono- and dinucleosome mapping.</title>
        <authorList>
            <person name="Nishida H."/>
            <person name="Kondo S."/>
            <person name="Matsumoto T."/>
            <person name="Suzuki Y."/>
            <person name="Yoshikawa H."/>
            <person name="Taylor T.D."/>
            <person name="Sugiyama J."/>
        </authorList>
    </citation>
    <scope>NUCLEOTIDE SEQUENCE [LARGE SCALE GENOMIC DNA]</scope>
    <source>
        <strain evidence="11">CBS 9802 / IAM 14324 / JCM 22182 / KY 12970</strain>
    </source>
</reference>
<feature type="compositionally biased region" description="Basic and acidic residues" evidence="8">
    <location>
        <begin position="13"/>
        <end position="41"/>
    </location>
</feature>
<evidence type="ECO:0000256" key="3">
    <source>
        <dbReference type="ARBA" id="ARBA00023180"/>
    </source>
</evidence>
<keyword evidence="4" id="KW-0326">Glycosidase</keyword>
<dbReference type="SUPFAM" id="SSF51445">
    <property type="entry name" value="(Trans)glycosidases"/>
    <property type="match status" value="1"/>
</dbReference>
<dbReference type="FunFam" id="3.20.20.80:FF:000033">
    <property type="entry name" value="Glucan 1,3-beta-glucosidase A"/>
    <property type="match status" value="1"/>
</dbReference>